<evidence type="ECO:0000259" key="6">
    <source>
        <dbReference type="PROSITE" id="PS50237"/>
    </source>
</evidence>
<dbReference type="Gene3D" id="2.130.10.30">
    <property type="entry name" value="Regulator of chromosome condensation 1/beta-lactamase-inhibitor protein II"/>
    <property type="match status" value="2"/>
</dbReference>
<dbReference type="PROSITE" id="PS00626">
    <property type="entry name" value="RCC1_2"/>
    <property type="match status" value="4"/>
</dbReference>
<dbReference type="InterPro" id="IPR035983">
    <property type="entry name" value="Hect_E3_ubiquitin_ligase"/>
</dbReference>
<evidence type="ECO:0000256" key="4">
    <source>
        <dbReference type="PROSITE-ProRule" id="PRU00104"/>
    </source>
</evidence>
<dbReference type="Gene3D" id="3.30.2160.10">
    <property type="entry name" value="Hect, E3 ligase catalytic domain"/>
    <property type="match status" value="1"/>
</dbReference>
<evidence type="ECO:0000313" key="8">
    <source>
        <dbReference type="Proteomes" id="UP000694569"/>
    </source>
</evidence>
<dbReference type="SUPFAM" id="SSF50985">
    <property type="entry name" value="RCC1/BLIP-II"/>
    <property type="match status" value="1"/>
</dbReference>
<feature type="repeat" description="RCC1" evidence="5">
    <location>
        <begin position="264"/>
        <end position="314"/>
    </location>
</feature>
<keyword evidence="8" id="KW-1185">Reference proteome</keyword>
<dbReference type="InterPro" id="IPR009091">
    <property type="entry name" value="RCC1/BLIP-II"/>
</dbReference>
<dbReference type="PROSITE" id="PS50237">
    <property type="entry name" value="HECT"/>
    <property type="match status" value="1"/>
</dbReference>
<protein>
    <recommendedName>
        <fullName evidence="6">HECT domain-containing protein</fullName>
    </recommendedName>
</protein>
<feature type="repeat" description="RCC1" evidence="5">
    <location>
        <begin position="53"/>
        <end position="102"/>
    </location>
</feature>
<dbReference type="PRINTS" id="PR00633">
    <property type="entry name" value="RCCNDNSATION"/>
</dbReference>
<dbReference type="GO" id="GO:0004842">
    <property type="term" value="F:ubiquitin-protein transferase activity"/>
    <property type="evidence" value="ECO:0007669"/>
    <property type="project" value="InterPro"/>
</dbReference>
<evidence type="ECO:0000256" key="1">
    <source>
        <dbReference type="ARBA" id="ARBA00022679"/>
    </source>
</evidence>
<keyword evidence="1" id="KW-0808">Transferase</keyword>
<dbReference type="InterPro" id="IPR058923">
    <property type="entry name" value="RCC1-like_dom"/>
</dbReference>
<dbReference type="GeneTree" id="ENSGT00940000163989"/>
<dbReference type="PANTHER" id="PTHR45622">
    <property type="entry name" value="UBIQUITIN-PROTEIN LIGASE E3A-RELATED"/>
    <property type="match status" value="1"/>
</dbReference>
<feature type="domain" description="HECT" evidence="6">
    <location>
        <begin position="705"/>
        <end position="1026"/>
    </location>
</feature>
<dbReference type="Ensembl" id="ENSLLET00000014743.1">
    <property type="protein sequence ID" value="ENSLLEP00000014183.1"/>
    <property type="gene ID" value="ENSLLEG00000009002.1"/>
</dbReference>
<dbReference type="Gene3D" id="3.30.2410.10">
    <property type="entry name" value="Hect, E3 ligase catalytic domain"/>
    <property type="match status" value="1"/>
</dbReference>
<dbReference type="FunFam" id="3.30.2410.10:FF:000003">
    <property type="entry name" value="probable E3 ubiquitin-protein ligase HERC4 isoform X1"/>
    <property type="match status" value="1"/>
</dbReference>
<feature type="repeat" description="RCC1" evidence="5">
    <location>
        <begin position="156"/>
        <end position="208"/>
    </location>
</feature>
<feature type="repeat" description="RCC1" evidence="5">
    <location>
        <begin position="103"/>
        <end position="155"/>
    </location>
</feature>
<dbReference type="OrthoDB" id="8068875at2759"/>
<keyword evidence="3 4" id="KW-0833">Ubl conjugation pathway</keyword>
<evidence type="ECO:0000313" key="7">
    <source>
        <dbReference type="Ensembl" id="ENSLLEP00000014183.1"/>
    </source>
</evidence>
<accession>A0A8C5MMK1</accession>
<reference evidence="7" key="1">
    <citation type="submission" date="2025-08" db="UniProtKB">
        <authorList>
            <consortium name="Ensembl"/>
        </authorList>
    </citation>
    <scope>IDENTIFICATION</scope>
</reference>
<dbReference type="InterPro" id="IPR000408">
    <property type="entry name" value="Reg_chr_condens"/>
</dbReference>
<dbReference type="SUPFAM" id="SSF56204">
    <property type="entry name" value="Hect, E3 ligase catalytic domain"/>
    <property type="match status" value="1"/>
</dbReference>
<name>A0A8C5MMK1_9ANUR</name>
<dbReference type="PANTHER" id="PTHR45622:SF11">
    <property type="entry name" value="E3 UBIQUITIN-PROTEIN LIGASE HERC6-RELATED"/>
    <property type="match status" value="1"/>
</dbReference>
<evidence type="ECO:0000256" key="2">
    <source>
        <dbReference type="ARBA" id="ARBA00022737"/>
    </source>
</evidence>
<keyword evidence="2" id="KW-0677">Repeat</keyword>
<dbReference type="Pfam" id="PF25390">
    <property type="entry name" value="WD40_RLD"/>
    <property type="match status" value="1"/>
</dbReference>
<dbReference type="Gene3D" id="3.90.1750.10">
    <property type="entry name" value="Hect, E3 ligase catalytic domains"/>
    <property type="match status" value="1"/>
</dbReference>
<evidence type="ECO:0000256" key="5">
    <source>
        <dbReference type="PROSITE-ProRule" id="PRU00235"/>
    </source>
</evidence>
<dbReference type="SMART" id="SM00119">
    <property type="entry name" value="HECTc"/>
    <property type="match status" value="1"/>
</dbReference>
<organism evidence="7 8">
    <name type="scientific">Leptobrachium leishanense</name>
    <name type="common">Leishan spiny toad</name>
    <dbReference type="NCBI Taxonomy" id="445787"/>
    <lineage>
        <taxon>Eukaryota</taxon>
        <taxon>Metazoa</taxon>
        <taxon>Chordata</taxon>
        <taxon>Craniata</taxon>
        <taxon>Vertebrata</taxon>
        <taxon>Euteleostomi</taxon>
        <taxon>Amphibia</taxon>
        <taxon>Batrachia</taxon>
        <taxon>Anura</taxon>
        <taxon>Pelobatoidea</taxon>
        <taxon>Megophryidae</taxon>
        <taxon>Leptobrachium</taxon>
    </lineage>
</organism>
<dbReference type="CDD" id="cd00078">
    <property type="entry name" value="HECTc"/>
    <property type="match status" value="1"/>
</dbReference>
<evidence type="ECO:0000256" key="3">
    <source>
        <dbReference type="ARBA" id="ARBA00022786"/>
    </source>
</evidence>
<feature type="repeat" description="RCC1" evidence="5">
    <location>
        <begin position="209"/>
        <end position="263"/>
    </location>
</feature>
<dbReference type="AlphaFoldDB" id="A0A8C5MMK1"/>
<dbReference type="InterPro" id="IPR000569">
    <property type="entry name" value="HECT_dom"/>
</dbReference>
<dbReference type="Pfam" id="PF00632">
    <property type="entry name" value="HECT"/>
    <property type="match status" value="1"/>
</dbReference>
<reference evidence="7" key="2">
    <citation type="submission" date="2025-09" db="UniProtKB">
        <authorList>
            <consortium name="Ensembl"/>
        </authorList>
    </citation>
    <scope>IDENTIFICATION</scope>
</reference>
<feature type="active site" description="Glycyl thioester intermediate" evidence="4">
    <location>
        <position position="994"/>
    </location>
</feature>
<dbReference type="InterPro" id="IPR051709">
    <property type="entry name" value="Ub-ligase/GTPase-reg"/>
</dbReference>
<proteinExistence type="predicted"/>
<feature type="repeat" description="RCC1" evidence="5">
    <location>
        <begin position="1"/>
        <end position="52"/>
    </location>
</feature>
<dbReference type="PROSITE" id="PS50012">
    <property type="entry name" value="RCC1_3"/>
    <property type="match status" value="6"/>
</dbReference>
<sequence>MYCWGNNMFGQLGLADPEDTDVLFKENDFFQGKAEVQKVACGGQHTVFILDDGSIFSCGQNSNGQLGRRTMIRSTDQILALEAQTIVDASCGMYHSVSVCNQGNVFTWGEGTEGELGTGQLNQTNSIPRRISGLSNSKIIQVSCGHFHSIALSDDGRVFSWGSNKAGQLGLGKQTPNQARPQIVMSLHGMPLVQVTAGGSQSFALSMLGTVFGWGRNNAGQLGFRSDISKDGIFKPYAVRSLRNLGVAYISCGDEHTAVLTKEGNVYTFGDDTYGQLGQRSRNTTSVPQIIDEYKGQVSRIACGSYHTLIYAYTCNRVVSFGRGSQMQSHITSNDDQVQETHPQELNISSLVSSKDHMDPYVKWIFAGNNISFIYCTTHPQDPNQTPVTDSLQKISRVDIAMANKWLNTKPESEEYQEAKREINTIFSSPSCLTASFLKSRTDNPAPTCPVALDLDAASKIFAILQKDKRISEIICSSLKSDLIPRLDSLSVLYEALSIFILFPELPSMHLKENIVQLVVPFTDAVNNLSGNALKILGSMWSSMTAPALAKFIEVLKLAVICTIRNNEAPPKIRSPLEVLKRLYRINMKANCIVPIKRFCIDNLLIHPLDIVNWRAWQSGTLQDSESTPVIFCRYPFIFSFPSKLQILQNDSAQEKNAIILKAHGEIMQNRLQGSSELPKIPVFHLKVRRNNLIQDTMRKLSIAEDSEYKKNLLIEFHGETTANPPMVAREFFLQIFDAVINPDYGMFYYSAPLSTMWFPVTPSIEKAKYFYFGVLCGLAIFNQVVVHLPFPMAFFKKLLGKNATLDDLKELDPTFGKSLQIILDSDEVDNLQLYFRLCWENKTVDLIPNGTALPVNNSNKHDYVAKCVDYIFNTSVEQTFEEFKRGLYKVCDKDLLSFFQPEELKDVVVGGEVIYWDAFEKNSLYQGRYTPNHPTIGMFWKVFHALCEKDKKSFLIFVTGNARTSIIGLDCGRICISHLWSPDDSFLPEAQPCFNLLLLPEYSTIKIMKKKLLFAIQNCTGYTKN</sequence>
<dbReference type="Proteomes" id="UP000694569">
    <property type="component" value="Unplaced"/>
</dbReference>